<accession>A0A2S7KRW2</accession>
<organism evidence="2 3">
    <name type="scientific">Aureitalea marina</name>
    <dbReference type="NCBI Taxonomy" id="930804"/>
    <lineage>
        <taxon>Bacteria</taxon>
        <taxon>Pseudomonadati</taxon>
        <taxon>Bacteroidota</taxon>
        <taxon>Flavobacteriia</taxon>
        <taxon>Flavobacteriales</taxon>
        <taxon>Flavobacteriaceae</taxon>
        <taxon>Aureitalea</taxon>
    </lineage>
</organism>
<gene>
    <name evidence="2" type="ORF">BST85_10980</name>
</gene>
<feature type="chain" id="PRO_5015503494" description="SH3b domain-containing protein" evidence="1">
    <location>
        <begin position="22"/>
        <end position="267"/>
    </location>
</feature>
<dbReference type="Proteomes" id="UP000239800">
    <property type="component" value="Unassembled WGS sequence"/>
</dbReference>
<dbReference type="RefSeq" id="WP_104813289.1">
    <property type="nucleotide sequence ID" value="NZ_MQUB01000001.1"/>
</dbReference>
<evidence type="ECO:0008006" key="4">
    <source>
        <dbReference type="Google" id="ProtNLM"/>
    </source>
</evidence>
<protein>
    <recommendedName>
        <fullName evidence="4">SH3b domain-containing protein</fullName>
    </recommendedName>
</protein>
<evidence type="ECO:0000313" key="3">
    <source>
        <dbReference type="Proteomes" id="UP000239800"/>
    </source>
</evidence>
<keyword evidence="3" id="KW-1185">Reference proteome</keyword>
<evidence type="ECO:0000256" key="1">
    <source>
        <dbReference type="SAM" id="SignalP"/>
    </source>
</evidence>
<reference evidence="2 3" key="1">
    <citation type="submission" date="2016-11" db="EMBL/GenBank/DDBJ databases">
        <title>Trade-off between light-utilization and light-protection in marine flavobacteria.</title>
        <authorList>
            <person name="Kumagai Y."/>
        </authorList>
    </citation>
    <scope>NUCLEOTIDE SEQUENCE [LARGE SCALE GENOMIC DNA]</scope>
    <source>
        <strain evidence="2 3">NBRC 107741</strain>
    </source>
</reference>
<keyword evidence="1" id="KW-0732">Signal</keyword>
<dbReference type="AlphaFoldDB" id="A0A2S7KRW2"/>
<dbReference type="EMBL" id="MQUB01000001">
    <property type="protein sequence ID" value="PQB05350.1"/>
    <property type="molecule type" value="Genomic_DNA"/>
</dbReference>
<sequence>MRKVVLLLVAMLVALPMISCKEENPKNDLTTETAEILSLENNDLALAEVDIEDSISEDRYRYITAYSGLSLREYANLQSNRLAKMPYGSRVKLIQPEAERTMTVSGIAGGMDMVEFDHRSGYAFNGYLSRYFPPEQDISVEGYANELSKVFPEVTFTKTNGGTVSKPTLTETISLPGAHWHEAFFIGQRLYEFPKEFEFPLPAGKDFQLIKDSKPKRDLWVSQLEITRQDDQLQKIEYIYSSAKYSNRVSIIEKEGAILITRTEVTK</sequence>
<evidence type="ECO:0000313" key="2">
    <source>
        <dbReference type="EMBL" id="PQB05350.1"/>
    </source>
</evidence>
<dbReference type="OrthoDB" id="1427840at2"/>
<feature type="signal peptide" evidence="1">
    <location>
        <begin position="1"/>
        <end position="21"/>
    </location>
</feature>
<proteinExistence type="predicted"/>
<comment type="caution">
    <text evidence="2">The sequence shown here is derived from an EMBL/GenBank/DDBJ whole genome shotgun (WGS) entry which is preliminary data.</text>
</comment>
<name>A0A2S7KRW2_9FLAO</name>